<name>A0ABR9LXN7_9ACTN</name>
<organism evidence="2 3">
    <name type="scientific">Nonomuraea angiospora</name>
    <dbReference type="NCBI Taxonomy" id="46172"/>
    <lineage>
        <taxon>Bacteria</taxon>
        <taxon>Bacillati</taxon>
        <taxon>Actinomycetota</taxon>
        <taxon>Actinomycetes</taxon>
        <taxon>Streptosporangiales</taxon>
        <taxon>Streptosporangiaceae</taxon>
        <taxon>Nonomuraea</taxon>
    </lineage>
</organism>
<dbReference type="Proteomes" id="UP000633509">
    <property type="component" value="Unassembled WGS sequence"/>
</dbReference>
<dbReference type="InterPro" id="IPR011051">
    <property type="entry name" value="RmlC_Cupin_sf"/>
</dbReference>
<evidence type="ECO:0000313" key="2">
    <source>
        <dbReference type="EMBL" id="MBE1585408.1"/>
    </source>
</evidence>
<dbReference type="PANTHER" id="PTHR36440:SF1">
    <property type="entry name" value="PUTATIVE (AFU_ORTHOLOGUE AFUA_8G07350)-RELATED"/>
    <property type="match status" value="1"/>
</dbReference>
<gene>
    <name evidence="2" type="ORF">H4W80_003666</name>
</gene>
<evidence type="ECO:0000313" key="3">
    <source>
        <dbReference type="Proteomes" id="UP000633509"/>
    </source>
</evidence>
<proteinExistence type="predicted"/>
<comment type="caution">
    <text evidence="2">The sequence shown here is derived from an EMBL/GenBank/DDBJ whole genome shotgun (WGS) entry which is preliminary data.</text>
</comment>
<dbReference type="RefSeq" id="WP_192786158.1">
    <property type="nucleotide sequence ID" value="NZ_JADBEK010000001.1"/>
</dbReference>
<protein>
    <submittedName>
        <fullName evidence="2">Quercetin dioxygenase-like cupin family protein</fullName>
    </submittedName>
</protein>
<accession>A0ABR9LXN7</accession>
<dbReference type="EMBL" id="JADBEK010000001">
    <property type="protein sequence ID" value="MBE1585408.1"/>
    <property type="molecule type" value="Genomic_DNA"/>
</dbReference>
<dbReference type="InterPro" id="IPR053146">
    <property type="entry name" value="QDO-like"/>
</dbReference>
<dbReference type="Pfam" id="PF07883">
    <property type="entry name" value="Cupin_2"/>
    <property type="match status" value="1"/>
</dbReference>
<dbReference type="PANTHER" id="PTHR36440">
    <property type="entry name" value="PUTATIVE (AFU_ORTHOLOGUE AFUA_8G07350)-RELATED"/>
    <property type="match status" value="1"/>
</dbReference>
<feature type="domain" description="Cupin type-2" evidence="1">
    <location>
        <begin position="10"/>
        <end position="69"/>
    </location>
</feature>
<sequence length="112" mass="12181">MNEVSVMEFTDSKGQAPPLHVHEAEDEIWIVLDGEITFFVGDDRRDLHAGAVAYGPRGVPHSYLDRSPEARMVVAFGPAGIEKWFAANGSPISGVNDVPCPVRRASPPQRLA</sequence>
<reference evidence="2 3" key="1">
    <citation type="submission" date="2020-10" db="EMBL/GenBank/DDBJ databases">
        <title>Sequencing the genomes of 1000 actinobacteria strains.</title>
        <authorList>
            <person name="Klenk H.-P."/>
        </authorList>
    </citation>
    <scope>NUCLEOTIDE SEQUENCE [LARGE SCALE GENOMIC DNA]</scope>
    <source>
        <strain evidence="2 3">DSM 43173</strain>
    </source>
</reference>
<dbReference type="SUPFAM" id="SSF51182">
    <property type="entry name" value="RmlC-like cupins"/>
    <property type="match status" value="1"/>
</dbReference>
<keyword evidence="3" id="KW-1185">Reference proteome</keyword>
<dbReference type="Gene3D" id="2.60.120.10">
    <property type="entry name" value="Jelly Rolls"/>
    <property type="match status" value="1"/>
</dbReference>
<evidence type="ECO:0000259" key="1">
    <source>
        <dbReference type="Pfam" id="PF07883"/>
    </source>
</evidence>
<dbReference type="InterPro" id="IPR014710">
    <property type="entry name" value="RmlC-like_jellyroll"/>
</dbReference>
<dbReference type="InterPro" id="IPR013096">
    <property type="entry name" value="Cupin_2"/>
</dbReference>